<comment type="similarity">
    <text evidence="1 5">Belongs to the parvalbumin family.</text>
</comment>
<comment type="function">
    <text evidence="5">In muscle, parvalbumin is thought to be involved in relaxation after contraction. It binds two calcium ions.</text>
</comment>
<name>A0AAD8ZL47_9TELE</name>
<dbReference type="AlphaFoldDB" id="A0AAD8ZL47"/>
<reference evidence="7" key="1">
    <citation type="submission" date="2023-03" db="EMBL/GenBank/DDBJ databases">
        <title>Electrophorus voltai genome.</title>
        <authorList>
            <person name="Bian C."/>
        </authorList>
    </citation>
    <scope>NUCLEOTIDE SEQUENCE</scope>
    <source>
        <strain evidence="7">CB-2022</strain>
        <tissue evidence="7">Muscle</tissue>
    </source>
</reference>
<evidence type="ECO:0000259" key="6">
    <source>
        <dbReference type="PROSITE" id="PS50222"/>
    </source>
</evidence>
<evidence type="ECO:0000313" key="7">
    <source>
        <dbReference type="EMBL" id="KAK1799445.1"/>
    </source>
</evidence>
<accession>A0AAD8ZL47</accession>
<dbReference type="Proteomes" id="UP001239994">
    <property type="component" value="Unassembled WGS sequence"/>
</dbReference>
<feature type="binding site" evidence="4">
    <location>
        <position position="93"/>
    </location>
    <ligand>
        <name>Ca(2+)</name>
        <dbReference type="ChEBI" id="CHEBI:29108"/>
        <label>2</label>
    </ligand>
</feature>
<dbReference type="Pfam" id="PF13499">
    <property type="entry name" value="EF-hand_7"/>
    <property type="match status" value="1"/>
</dbReference>
<dbReference type="PANTHER" id="PTHR11653">
    <property type="entry name" value="PARVALBUMIN ALPHA"/>
    <property type="match status" value="1"/>
</dbReference>
<comment type="caution">
    <text evidence="7">The sequence shown here is derived from an EMBL/GenBank/DDBJ whole genome shotgun (WGS) entry which is preliminary data.</text>
</comment>
<protein>
    <recommendedName>
        <fullName evidence="5">Parvalbumin</fullName>
    </recommendedName>
</protein>
<dbReference type="EMBL" id="JAROKS010000012">
    <property type="protein sequence ID" value="KAK1799445.1"/>
    <property type="molecule type" value="Genomic_DNA"/>
</dbReference>
<feature type="binding site" evidence="4">
    <location>
        <position position="97"/>
    </location>
    <ligand>
        <name>Ca(2+)</name>
        <dbReference type="ChEBI" id="CHEBI:29108"/>
        <label>2</label>
    </ligand>
</feature>
<feature type="domain" description="EF-hand" evidence="6">
    <location>
        <begin position="41"/>
        <end position="76"/>
    </location>
</feature>
<feature type="binding site" evidence="4">
    <location>
        <position position="58"/>
    </location>
    <ligand>
        <name>Ca(2+)</name>
        <dbReference type="ChEBI" id="CHEBI:29108"/>
        <label>1</label>
    </ligand>
</feature>
<dbReference type="InterPro" id="IPR008080">
    <property type="entry name" value="Parvalbumin"/>
</dbReference>
<dbReference type="GO" id="GO:0005509">
    <property type="term" value="F:calcium ion binding"/>
    <property type="evidence" value="ECO:0007669"/>
    <property type="project" value="UniProtKB-UniRule"/>
</dbReference>
<keyword evidence="8" id="KW-1185">Reference proteome</keyword>
<evidence type="ECO:0000256" key="1">
    <source>
        <dbReference type="ARBA" id="ARBA00009753"/>
    </source>
</evidence>
<dbReference type="GO" id="GO:0005737">
    <property type="term" value="C:cytoplasm"/>
    <property type="evidence" value="ECO:0007669"/>
    <property type="project" value="TreeGrafter"/>
</dbReference>
<dbReference type="SUPFAM" id="SSF47473">
    <property type="entry name" value="EF-hand"/>
    <property type="match status" value="1"/>
</dbReference>
<keyword evidence="3 4" id="KW-0106">Calcium</keyword>
<dbReference type="PROSITE" id="PS50222">
    <property type="entry name" value="EF_HAND_2"/>
    <property type="match status" value="1"/>
</dbReference>
<evidence type="ECO:0000256" key="3">
    <source>
        <dbReference type="ARBA" id="ARBA00022837"/>
    </source>
</evidence>
<keyword evidence="2 4" id="KW-0479">Metal-binding</keyword>
<gene>
    <name evidence="7" type="ORF">P4O66_007670</name>
</gene>
<evidence type="ECO:0000256" key="2">
    <source>
        <dbReference type="ARBA" id="ARBA00022723"/>
    </source>
</evidence>
<dbReference type="PROSITE" id="PS00018">
    <property type="entry name" value="EF_HAND_1"/>
    <property type="match status" value="1"/>
</dbReference>
<feature type="binding site" evidence="4">
    <location>
        <position position="65"/>
    </location>
    <ligand>
        <name>Ca(2+)</name>
        <dbReference type="ChEBI" id="CHEBI:29108"/>
        <label>1</label>
    </ligand>
</feature>
<evidence type="ECO:0000256" key="4">
    <source>
        <dbReference type="PIRSR" id="PIRSR608080-1"/>
    </source>
</evidence>
<feature type="binding site" evidence="4">
    <location>
        <position position="54"/>
    </location>
    <ligand>
        <name>Ca(2+)</name>
        <dbReference type="ChEBI" id="CHEBI:29108"/>
        <label>1</label>
    </ligand>
</feature>
<dbReference type="SMART" id="SM00054">
    <property type="entry name" value="EFh"/>
    <property type="match status" value="1"/>
</dbReference>
<dbReference type="Gene3D" id="1.10.238.10">
    <property type="entry name" value="EF-hand"/>
    <property type="match status" value="1"/>
</dbReference>
<evidence type="ECO:0000313" key="8">
    <source>
        <dbReference type="Proteomes" id="UP001239994"/>
    </source>
</evidence>
<dbReference type="PRINTS" id="PR01697">
    <property type="entry name" value="PARVALBUMIN"/>
</dbReference>
<evidence type="ECO:0000256" key="5">
    <source>
        <dbReference type="RuleBase" id="RU368048"/>
    </source>
</evidence>
<proteinExistence type="inferred from homology"/>
<dbReference type="InterPro" id="IPR011992">
    <property type="entry name" value="EF-hand-dom_pair"/>
</dbReference>
<feature type="binding site" evidence="4">
    <location>
        <position position="95"/>
    </location>
    <ligand>
        <name>Ca(2+)</name>
        <dbReference type="ChEBI" id="CHEBI:29108"/>
        <label>2</label>
    </ligand>
</feature>
<dbReference type="InterPro" id="IPR002048">
    <property type="entry name" value="EF_hand_dom"/>
</dbReference>
<feature type="binding site" evidence="4">
    <location>
        <position position="56"/>
    </location>
    <ligand>
        <name>Ca(2+)</name>
        <dbReference type="ChEBI" id="CHEBI:29108"/>
        <label>1</label>
    </ligand>
</feature>
<organism evidence="7 8">
    <name type="scientific">Electrophorus voltai</name>
    <dbReference type="NCBI Taxonomy" id="2609070"/>
    <lineage>
        <taxon>Eukaryota</taxon>
        <taxon>Metazoa</taxon>
        <taxon>Chordata</taxon>
        <taxon>Craniata</taxon>
        <taxon>Vertebrata</taxon>
        <taxon>Euteleostomi</taxon>
        <taxon>Actinopterygii</taxon>
        <taxon>Neopterygii</taxon>
        <taxon>Teleostei</taxon>
        <taxon>Ostariophysi</taxon>
        <taxon>Gymnotiformes</taxon>
        <taxon>Gymnotoidei</taxon>
        <taxon>Gymnotidae</taxon>
        <taxon>Electrophorus</taxon>
    </lineage>
</organism>
<dbReference type="PANTHER" id="PTHR11653:SF19">
    <property type="entry name" value="PARVALBUMIN"/>
    <property type="match status" value="1"/>
</dbReference>
<dbReference type="InterPro" id="IPR018247">
    <property type="entry name" value="EF_Hand_1_Ca_BS"/>
</dbReference>
<sequence length="110" mass="12473">MLFRIKIFLFHNTISTLFSYHTAPESFNHRKFFQICGLSKKTPEEVKNVFEIIDEDGSGSIDEDELKFFLQKFSPGARLLSETEIKSILTAADDDSDGQIGADGEYAYIP</sequence>